<evidence type="ECO:0000313" key="2">
    <source>
        <dbReference type="Ensembl" id="ENSJHYP00000018543.1"/>
    </source>
</evidence>
<dbReference type="PANTHER" id="PTHR16058">
    <property type="entry name" value="DOUBLE ZINC RIBBON AND ANKYRIN REPEAT-CONTAINING PROTEIN 1"/>
    <property type="match status" value="1"/>
</dbReference>
<feature type="domain" description="DZANK-type" evidence="1">
    <location>
        <begin position="43"/>
        <end position="97"/>
    </location>
</feature>
<dbReference type="GO" id="GO:0042462">
    <property type="term" value="P:eye photoreceptor cell development"/>
    <property type="evidence" value="ECO:0007669"/>
    <property type="project" value="TreeGrafter"/>
</dbReference>
<accession>A0A8C5JFQ5</accession>
<dbReference type="Pfam" id="PF12773">
    <property type="entry name" value="DZR"/>
    <property type="match status" value="1"/>
</dbReference>
<evidence type="ECO:0000259" key="1">
    <source>
        <dbReference type="Pfam" id="PF12773"/>
    </source>
</evidence>
<dbReference type="Proteomes" id="UP000694408">
    <property type="component" value="Unplaced"/>
</dbReference>
<protein>
    <recommendedName>
        <fullName evidence="1">DZANK-type domain-containing protein</fullName>
    </recommendedName>
</protein>
<dbReference type="InterPro" id="IPR025874">
    <property type="entry name" value="DZR"/>
</dbReference>
<dbReference type="InterPro" id="IPR002110">
    <property type="entry name" value="Ankyrin_rpt"/>
</dbReference>
<organism evidence="2 3">
    <name type="scientific">Junco hyemalis</name>
    <name type="common">Dark-eyed junco</name>
    <dbReference type="NCBI Taxonomy" id="40217"/>
    <lineage>
        <taxon>Eukaryota</taxon>
        <taxon>Metazoa</taxon>
        <taxon>Chordata</taxon>
        <taxon>Craniata</taxon>
        <taxon>Vertebrata</taxon>
        <taxon>Euteleostomi</taxon>
        <taxon>Archelosauria</taxon>
        <taxon>Archosauria</taxon>
        <taxon>Dinosauria</taxon>
        <taxon>Saurischia</taxon>
        <taxon>Theropoda</taxon>
        <taxon>Coelurosauria</taxon>
        <taxon>Aves</taxon>
        <taxon>Neognathae</taxon>
        <taxon>Neoaves</taxon>
        <taxon>Telluraves</taxon>
        <taxon>Australaves</taxon>
        <taxon>Passeriformes</taxon>
        <taxon>Passerellidae</taxon>
        <taxon>Junco</taxon>
    </lineage>
</organism>
<dbReference type="SMART" id="SM00248">
    <property type="entry name" value="ANK"/>
    <property type="match status" value="4"/>
</dbReference>
<dbReference type="GO" id="GO:0008270">
    <property type="term" value="F:zinc ion binding"/>
    <property type="evidence" value="ECO:0007669"/>
    <property type="project" value="UniProtKB-KW"/>
</dbReference>
<dbReference type="OMA" id="GFAHIRS"/>
<dbReference type="PANTHER" id="PTHR16058:SF4">
    <property type="entry name" value="DOUBLE ZINC RIBBON AND ANKYRIN REPEAT-CONTAINING PROTEIN 1"/>
    <property type="match status" value="1"/>
</dbReference>
<dbReference type="AlphaFoldDB" id="A0A8C5JFQ5"/>
<dbReference type="InterPro" id="IPR036770">
    <property type="entry name" value="Ankyrin_rpt-contain_sf"/>
</dbReference>
<dbReference type="Pfam" id="PF12796">
    <property type="entry name" value="Ank_2"/>
    <property type="match status" value="1"/>
</dbReference>
<sequence>MAPCLECRHLVPMNTPTCIICEAPIAPQLQPQTNICIKGKVICQVCGTGNPLHHKHCATCESKLPEVQMPGPPPSYFTCSKCGTSNQPYARFCVSCGAKLLQAQVAWQTCPVSLPKSRAELTEREDKGTQTIGLFYPSSKLLKKKELELISQKEKVEKMSDHKPLLTAISPGKGYWRKQLDHVCAHLRSYAQNNPEFRTLIGEPQMGKPGLPSICSGLEKHSQRSQGLVTEAQIHQIHATVCILHFNSKAESGPPACIFPVCNVPGCCVSPQPESRQLLDELGQTGKGRISFIEQLLSDGADPNSLSQEERPALTVAVLNKHSGAISPLVQKGADIDQQSGPHNNTALHEAVLLGLEGEESVRALLGCNASVQKKNAAGHSALDLAVAAGDNKVISLFQKNILYAVHQTPGTFQTEWEE</sequence>
<dbReference type="InterPro" id="IPR052481">
    <property type="entry name" value="DZAN1"/>
</dbReference>
<reference evidence="2" key="2">
    <citation type="submission" date="2025-09" db="UniProtKB">
        <authorList>
            <consortium name="Ensembl"/>
        </authorList>
    </citation>
    <scope>IDENTIFICATION</scope>
</reference>
<dbReference type="Ensembl" id="ENSJHYT00000022383.1">
    <property type="protein sequence ID" value="ENSJHYP00000018543.1"/>
    <property type="gene ID" value="ENSJHYG00000014118.1"/>
</dbReference>
<keyword evidence="3" id="KW-1185">Reference proteome</keyword>
<proteinExistence type="predicted"/>
<dbReference type="Gene3D" id="1.25.40.20">
    <property type="entry name" value="Ankyrin repeat-containing domain"/>
    <property type="match status" value="1"/>
</dbReference>
<evidence type="ECO:0000313" key="3">
    <source>
        <dbReference type="Proteomes" id="UP000694408"/>
    </source>
</evidence>
<dbReference type="SUPFAM" id="SSF48403">
    <property type="entry name" value="Ankyrin repeat"/>
    <property type="match status" value="1"/>
</dbReference>
<name>A0A8C5JFQ5_JUNHY</name>
<dbReference type="GO" id="GO:0005929">
    <property type="term" value="C:cilium"/>
    <property type="evidence" value="ECO:0007669"/>
    <property type="project" value="UniProtKB-SubCell"/>
</dbReference>
<reference evidence="2" key="1">
    <citation type="submission" date="2025-08" db="UniProtKB">
        <authorList>
            <consortium name="Ensembl"/>
        </authorList>
    </citation>
    <scope>IDENTIFICATION</scope>
</reference>